<evidence type="ECO:0000313" key="11">
    <source>
        <dbReference type="Proteomes" id="UP001085076"/>
    </source>
</evidence>
<gene>
    <name evidence="10" type="ORF">J5N97_024738</name>
</gene>
<keyword evidence="6" id="KW-0677">Repeat</keyword>
<keyword evidence="3" id="KW-0433">Leucine-rich repeat</keyword>
<dbReference type="FunFam" id="3.80.10.10:FF:000400">
    <property type="entry name" value="Nuclear pore complex protein NUP107"/>
    <property type="match status" value="1"/>
</dbReference>
<keyword evidence="5" id="KW-0732">Signal</keyword>
<evidence type="ECO:0000256" key="1">
    <source>
        <dbReference type="ARBA" id="ARBA00004236"/>
    </source>
</evidence>
<reference evidence="10" key="1">
    <citation type="submission" date="2021-03" db="EMBL/GenBank/DDBJ databases">
        <authorList>
            <person name="Li Z."/>
            <person name="Yang C."/>
        </authorList>
    </citation>
    <scope>NUCLEOTIDE SEQUENCE</scope>
    <source>
        <strain evidence="10">Dzin_1.0</strain>
        <tissue evidence="10">Leaf</tissue>
    </source>
</reference>
<evidence type="ECO:0000256" key="8">
    <source>
        <dbReference type="ARBA" id="ARBA00023136"/>
    </source>
</evidence>
<dbReference type="FunFam" id="3.80.10.10:FF:000299">
    <property type="entry name" value="Piriformospora indica-insensitive protein 2"/>
    <property type="match status" value="1"/>
</dbReference>
<comment type="caution">
    <text evidence="10">The sequence shown here is derived from an EMBL/GenBank/DDBJ whole genome shotgun (WGS) entry which is preliminary data.</text>
</comment>
<dbReference type="SMART" id="SM00369">
    <property type="entry name" value="LRR_TYP"/>
    <property type="match status" value="7"/>
</dbReference>
<reference evidence="10" key="2">
    <citation type="journal article" date="2022" name="Hortic Res">
        <title>The genome of Dioscorea zingiberensis sheds light on the biosynthesis, origin and evolution of the medicinally important diosgenin saponins.</title>
        <authorList>
            <person name="Li Y."/>
            <person name="Tan C."/>
            <person name="Li Z."/>
            <person name="Guo J."/>
            <person name="Li S."/>
            <person name="Chen X."/>
            <person name="Wang C."/>
            <person name="Dai X."/>
            <person name="Yang H."/>
            <person name="Song W."/>
            <person name="Hou L."/>
            <person name="Xu J."/>
            <person name="Tong Z."/>
            <person name="Xu A."/>
            <person name="Yuan X."/>
            <person name="Wang W."/>
            <person name="Yang Q."/>
            <person name="Chen L."/>
            <person name="Sun Z."/>
            <person name="Wang K."/>
            <person name="Pan B."/>
            <person name="Chen J."/>
            <person name="Bao Y."/>
            <person name="Liu F."/>
            <person name="Qi X."/>
            <person name="Gang D.R."/>
            <person name="Wen J."/>
            <person name="Li J."/>
        </authorList>
    </citation>
    <scope>NUCLEOTIDE SEQUENCE</scope>
    <source>
        <strain evidence="10">Dzin_1.0</strain>
    </source>
</reference>
<dbReference type="GO" id="GO:0005886">
    <property type="term" value="C:plasma membrane"/>
    <property type="evidence" value="ECO:0007669"/>
    <property type="project" value="UniProtKB-SubCell"/>
</dbReference>
<dbReference type="Pfam" id="PF00560">
    <property type="entry name" value="LRR_1"/>
    <property type="match status" value="2"/>
</dbReference>
<comment type="subcellular location">
    <subcellularLocation>
        <location evidence="1">Cell membrane</location>
    </subcellularLocation>
</comment>
<evidence type="ECO:0000256" key="2">
    <source>
        <dbReference type="ARBA" id="ARBA00022475"/>
    </source>
</evidence>
<dbReference type="InterPro" id="IPR001611">
    <property type="entry name" value="Leu-rich_rpt"/>
</dbReference>
<organism evidence="10 11">
    <name type="scientific">Dioscorea zingiberensis</name>
    <dbReference type="NCBI Taxonomy" id="325984"/>
    <lineage>
        <taxon>Eukaryota</taxon>
        <taxon>Viridiplantae</taxon>
        <taxon>Streptophyta</taxon>
        <taxon>Embryophyta</taxon>
        <taxon>Tracheophyta</taxon>
        <taxon>Spermatophyta</taxon>
        <taxon>Magnoliopsida</taxon>
        <taxon>Liliopsida</taxon>
        <taxon>Dioscoreales</taxon>
        <taxon>Dioscoreaceae</taxon>
        <taxon>Dioscorea</taxon>
    </lineage>
</organism>
<protein>
    <recommendedName>
        <fullName evidence="9">Leucine-rich repeat-containing N-terminal plant-type domain-containing protein</fullName>
    </recommendedName>
</protein>
<evidence type="ECO:0000256" key="3">
    <source>
        <dbReference type="ARBA" id="ARBA00022614"/>
    </source>
</evidence>
<dbReference type="OrthoDB" id="1394818at2759"/>
<sequence>MAEPACSAEDRAALLSFKAGIEKDTTGILSSWVGTECCGAWEGIECHPNTGRVIALQLQSPQADARSYMKGTVSPSLGSLPFLQALVISNMKEITGTIPQSLANLSQLTQLYLENNMLQGPIPSNLGVLASLKVLSLSGNKLQGELPSTLGLITGLIQINVGMNLLTGSVPKTFMNLHALESLDLSHNAFSGAIPGFIGQFQNLTLLDMSYNQFSGQIPISLCSLSRVLDLSFSHNKLTGVIPSQIGSLKSLSSLSLSVNLLNGSIPESFAELQKLWFLDLSWNRFSGSLPAGLGKGLHSLISIDLSYSNLSLGSVPDWLRKRALIRDIHLSACQIQGPLPTFLFPDSLNSIDLSNNRITGQIPSSISKMSNLQRLDLSRNLLNGSIPETMGEIESLFTDPSLLYHALSWLFTPRTQPFLEYFVGLLRSLLSSLPEIRVLRRCSLFEFRGNKYIIT</sequence>
<dbReference type="Pfam" id="PF08263">
    <property type="entry name" value="LRRNT_2"/>
    <property type="match status" value="1"/>
</dbReference>
<dbReference type="InterPro" id="IPR032675">
    <property type="entry name" value="LRR_dom_sf"/>
</dbReference>
<evidence type="ECO:0000256" key="5">
    <source>
        <dbReference type="ARBA" id="ARBA00022729"/>
    </source>
</evidence>
<keyword evidence="2" id="KW-1003">Cell membrane</keyword>
<dbReference type="Gene3D" id="3.80.10.10">
    <property type="entry name" value="Ribonuclease Inhibitor"/>
    <property type="match status" value="3"/>
</dbReference>
<dbReference type="InterPro" id="IPR013210">
    <property type="entry name" value="LRR_N_plant-typ"/>
</dbReference>
<feature type="domain" description="Leucine-rich repeat-containing N-terminal plant-type" evidence="9">
    <location>
        <begin position="8"/>
        <end position="46"/>
    </location>
</feature>
<keyword evidence="4" id="KW-0812">Transmembrane</keyword>
<dbReference type="InterPro" id="IPR003591">
    <property type="entry name" value="Leu-rich_rpt_typical-subtyp"/>
</dbReference>
<dbReference type="Proteomes" id="UP001085076">
    <property type="component" value="Miscellaneous, Linkage group lg07"/>
</dbReference>
<keyword evidence="7" id="KW-1133">Transmembrane helix</keyword>
<dbReference type="AlphaFoldDB" id="A0A9D5C791"/>
<dbReference type="EMBL" id="JAGGNH010000007">
    <property type="protein sequence ID" value="KAJ0967821.1"/>
    <property type="molecule type" value="Genomic_DNA"/>
</dbReference>
<dbReference type="PANTHER" id="PTHR48057">
    <property type="entry name" value="LEUCINE-RICH REPEAT SERINE/THREONINE-PROTEIN KINASE 1"/>
    <property type="match status" value="1"/>
</dbReference>
<dbReference type="SUPFAM" id="SSF52058">
    <property type="entry name" value="L domain-like"/>
    <property type="match status" value="1"/>
</dbReference>
<accession>A0A9D5C791</accession>
<dbReference type="InterPro" id="IPR052595">
    <property type="entry name" value="LRRC69/RLP"/>
</dbReference>
<dbReference type="PRINTS" id="PR00019">
    <property type="entry name" value="LEURICHRPT"/>
</dbReference>
<keyword evidence="11" id="KW-1185">Reference proteome</keyword>
<proteinExistence type="predicted"/>
<evidence type="ECO:0000256" key="4">
    <source>
        <dbReference type="ARBA" id="ARBA00022692"/>
    </source>
</evidence>
<keyword evidence="8" id="KW-0472">Membrane</keyword>
<name>A0A9D5C791_9LILI</name>
<evidence type="ECO:0000313" key="10">
    <source>
        <dbReference type="EMBL" id="KAJ0967821.1"/>
    </source>
</evidence>
<evidence type="ECO:0000259" key="9">
    <source>
        <dbReference type="Pfam" id="PF08263"/>
    </source>
</evidence>
<evidence type="ECO:0000256" key="7">
    <source>
        <dbReference type="ARBA" id="ARBA00022989"/>
    </source>
</evidence>
<evidence type="ECO:0000256" key="6">
    <source>
        <dbReference type="ARBA" id="ARBA00022737"/>
    </source>
</evidence>
<dbReference type="Pfam" id="PF13855">
    <property type="entry name" value="LRR_8"/>
    <property type="match status" value="3"/>
</dbReference>
<dbReference type="PANTHER" id="PTHR48057:SF19">
    <property type="entry name" value="LEUCINE-RICH REPEAT-CONTAINING N-TERMINAL PLANT-TYPE DOMAIN-CONTAINING PROTEIN"/>
    <property type="match status" value="1"/>
</dbReference>